<keyword evidence="10" id="KW-1133">Transmembrane helix</keyword>
<evidence type="ECO:0000313" key="16">
    <source>
        <dbReference type="Proteomes" id="UP000572817"/>
    </source>
</evidence>
<keyword evidence="7 12" id="KW-0863">Zinc-finger</keyword>
<evidence type="ECO:0000256" key="1">
    <source>
        <dbReference type="ARBA" id="ARBA00000900"/>
    </source>
</evidence>
<dbReference type="EC" id="2.3.2.27" evidence="3"/>
<evidence type="ECO:0000313" key="15">
    <source>
        <dbReference type="EMBL" id="KAF4311750.1"/>
    </source>
</evidence>
<dbReference type="SUPFAM" id="SSF57850">
    <property type="entry name" value="RING/U-box"/>
    <property type="match status" value="1"/>
</dbReference>
<dbReference type="AlphaFoldDB" id="A0A8H4NCP4"/>
<keyword evidence="4" id="KW-0808">Transferase</keyword>
<keyword evidence="6" id="KW-0479">Metal-binding</keyword>
<comment type="subcellular location">
    <subcellularLocation>
        <location evidence="2">Membrane</location>
        <topology evidence="2">Multi-pass membrane protein</topology>
    </subcellularLocation>
</comment>
<evidence type="ECO:0000259" key="13">
    <source>
        <dbReference type="PROSITE" id="PS50089"/>
    </source>
</evidence>
<keyword evidence="11" id="KW-0472">Membrane</keyword>
<dbReference type="GO" id="GO:0061630">
    <property type="term" value="F:ubiquitin protein ligase activity"/>
    <property type="evidence" value="ECO:0007669"/>
    <property type="project" value="UniProtKB-EC"/>
</dbReference>
<evidence type="ECO:0000256" key="7">
    <source>
        <dbReference type="ARBA" id="ARBA00022771"/>
    </source>
</evidence>
<evidence type="ECO:0000256" key="11">
    <source>
        <dbReference type="ARBA" id="ARBA00023136"/>
    </source>
</evidence>
<dbReference type="Proteomes" id="UP000572817">
    <property type="component" value="Unassembled WGS sequence"/>
</dbReference>
<dbReference type="InterPro" id="IPR013083">
    <property type="entry name" value="Znf_RING/FYVE/PHD"/>
</dbReference>
<keyword evidence="5" id="KW-0812">Transmembrane</keyword>
<evidence type="ECO:0000256" key="9">
    <source>
        <dbReference type="ARBA" id="ARBA00022833"/>
    </source>
</evidence>
<dbReference type="GO" id="GO:0006511">
    <property type="term" value="P:ubiquitin-dependent protein catabolic process"/>
    <property type="evidence" value="ECO:0007669"/>
    <property type="project" value="TreeGrafter"/>
</dbReference>
<dbReference type="CDD" id="cd16448">
    <property type="entry name" value="RING-H2"/>
    <property type="match status" value="1"/>
</dbReference>
<dbReference type="EMBL" id="WWBZ02000015">
    <property type="protein sequence ID" value="KAF4310467.1"/>
    <property type="molecule type" value="Genomic_DNA"/>
</dbReference>
<protein>
    <recommendedName>
        <fullName evidence="3">RING-type E3 ubiquitin transferase</fullName>
        <ecNumber evidence="3">2.3.2.27</ecNumber>
    </recommendedName>
</protein>
<dbReference type="OrthoDB" id="8062037at2759"/>
<organism evidence="14 16">
    <name type="scientific">Botryosphaeria dothidea</name>
    <dbReference type="NCBI Taxonomy" id="55169"/>
    <lineage>
        <taxon>Eukaryota</taxon>
        <taxon>Fungi</taxon>
        <taxon>Dikarya</taxon>
        <taxon>Ascomycota</taxon>
        <taxon>Pezizomycotina</taxon>
        <taxon>Dothideomycetes</taxon>
        <taxon>Dothideomycetes incertae sedis</taxon>
        <taxon>Botryosphaeriales</taxon>
        <taxon>Botryosphaeriaceae</taxon>
        <taxon>Botryosphaeria</taxon>
    </lineage>
</organism>
<name>A0A8H4NCP4_9PEZI</name>
<evidence type="ECO:0000256" key="4">
    <source>
        <dbReference type="ARBA" id="ARBA00022679"/>
    </source>
</evidence>
<evidence type="ECO:0000256" key="2">
    <source>
        <dbReference type="ARBA" id="ARBA00004141"/>
    </source>
</evidence>
<dbReference type="PANTHER" id="PTHR45977">
    <property type="entry name" value="TARGET OF ERK KINASE MPK-1"/>
    <property type="match status" value="1"/>
</dbReference>
<dbReference type="SMART" id="SM00184">
    <property type="entry name" value="RING"/>
    <property type="match status" value="1"/>
</dbReference>
<dbReference type="PANTHER" id="PTHR45977:SF4">
    <property type="entry name" value="RING-TYPE DOMAIN-CONTAINING PROTEIN"/>
    <property type="match status" value="1"/>
</dbReference>
<reference evidence="14 16" key="1">
    <citation type="submission" date="2020-04" db="EMBL/GenBank/DDBJ databases">
        <title>Genome Assembly and Annotation of Botryosphaeria dothidea sdau 11-99, a Latent Pathogen of Apple Fruit Ring Rot in China.</title>
        <authorList>
            <person name="Yu C."/>
            <person name="Diao Y."/>
            <person name="Lu Q."/>
            <person name="Zhao J."/>
            <person name="Cui S."/>
            <person name="Peng C."/>
            <person name="He B."/>
            <person name="Liu H."/>
        </authorList>
    </citation>
    <scope>NUCLEOTIDE SEQUENCE [LARGE SCALE GENOMIC DNA]</scope>
    <source>
        <strain evidence="16">sdau11-99</strain>
        <strain evidence="14">Sdau11-99</strain>
    </source>
</reference>
<evidence type="ECO:0000256" key="5">
    <source>
        <dbReference type="ARBA" id="ARBA00022692"/>
    </source>
</evidence>
<comment type="catalytic activity">
    <reaction evidence="1">
        <text>S-ubiquitinyl-[E2 ubiquitin-conjugating enzyme]-L-cysteine + [acceptor protein]-L-lysine = [E2 ubiquitin-conjugating enzyme]-L-cysteine + N(6)-ubiquitinyl-[acceptor protein]-L-lysine.</text>
        <dbReference type="EC" id="2.3.2.27"/>
    </reaction>
</comment>
<sequence>MPQPPDSSDLANECAVCLDDLNYGRGWHLPCKHRYHLSCINRWFGRGHRRCPLCKRRITHDEKRHIHIRATLMKFHHFTKNVSHGRTRPSRSSRPDHTQPRANRTCLLILMDLADVLKEAQREEEEGVSMNEQSTKPMCVATDAEGGGGVM</sequence>
<evidence type="ECO:0000256" key="8">
    <source>
        <dbReference type="ARBA" id="ARBA00022786"/>
    </source>
</evidence>
<dbReference type="PROSITE" id="PS50089">
    <property type="entry name" value="ZF_RING_2"/>
    <property type="match status" value="1"/>
</dbReference>
<dbReference type="GO" id="GO:0016020">
    <property type="term" value="C:membrane"/>
    <property type="evidence" value="ECO:0007669"/>
    <property type="project" value="UniProtKB-SubCell"/>
</dbReference>
<accession>A0A8H4NCP4</accession>
<keyword evidence="8" id="KW-0833">Ubl conjugation pathway</keyword>
<evidence type="ECO:0000256" key="10">
    <source>
        <dbReference type="ARBA" id="ARBA00022989"/>
    </source>
</evidence>
<dbReference type="Pfam" id="PF13639">
    <property type="entry name" value="zf-RING_2"/>
    <property type="match status" value="1"/>
</dbReference>
<dbReference type="EMBL" id="WWBZ02000008">
    <property type="protein sequence ID" value="KAF4311750.1"/>
    <property type="molecule type" value="Genomic_DNA"/>
</dbReference>
<keyword evidence="9" id="KW-0862">Zinc</keyword>
<dbReference type="Gene3D" id="3.30.40.10">
    <property type="entry name" value="Zinc/RING finger domain, C3HC4 (zinc finger)"/>
    <property type="match status" value="1"/>
</dbReference>
<feature type="domain" description="RING-type" evidence="13">
    <location>
        <begin position="14"/>
        <end position="55"/>
    </location>
</feature>
<gene>
    <name evidence="15" type="ORF">GTA08_BOTSDO12676</name>
    <name evidence="14" type="ORF">GTA08_BOTSDO13988</name>
</gene>
<comment type="caution">
    <text evidence="14">The sequence shown here is derived from an EMBL/GenBank/DDBJ whole genome shotgun (WGS) entry which is preliminary data.</text>
</comment>
<evidence type="ECO:0000256" key="3">
    <source>
        <dbReference type="ARBA" id="ARBA00012483"/>
    </source>
</evidence>
<evidence type="ECO:0000256" key="12">
    <source>
        <dbReference type="PROSITE-ProRule" id="PRU00175"/>
    </source>
</evidence>
<keyword evidence="16" id="KW-1185">Reference proteome</keyword>
<dbReference type="GO" id="GO:0008270">
    <property type="term" value="F:zinc ion binding"/>
    <property type="evidence" value="ECO:0007669"/>
    <property type="project" value="UniProtKB-KW"/>
</dbReference>
<dbReference type="InterPro" id="IPR001841">
    <property type="entry name" value="Znf_RING"/>
</dbReference>
<proteinExistence type="predicted"/>
<evidence type="ECO:0000313" key="14">
    <source>
        <dbReference type="EMBL" id="KAF4310467.1"/>
    </source>
</evidence>
<dbReference type="GO" id="GO:0016567">
    <property type="term" value="P:protein ubiquitination"/>
    <property type="evidence" value="ECO:0007669"/>
    <property type="project" value="TreeGrafter"/>
</dbReference>
<evidence type="ECO:0000256" key="6">
    <source>
        <dbReference type="ARBA" id="ARBA00022723"/>
    </source>
</evidence>